<evidence type="ECO:0000259" key="4">
    <source>
        <dbReference type="Pfam" id="PF08164"/>
    </source>
</evidence>
<dbReference type="Pfam" id="PF13339">
    <property type="entry name" value="AATF-Che1"/>
    <property type="match status" value="1"/>
</dbReference>
<evidence type="ECO:0000256" key="1">
    <source>
        <dbReference type="ARBA" id="ARBA00008966"/>
    </source>
</evidence>
<evidence type="ECO:0000256" key="2">
    <source>
        <dbReference type="SAM" id="Coils"/>
    </source>
</evidence>
<evidence type="ECO:0000259" key="5">
    <source>
        <dbReference type="Pfam" id="PF13339"/>
    </source>
</evidence>
<evidence type="ECO:0000313" key="6">
    <source>
        <dbReference type="EMBL" id="SCM19586.1"/>
    </source>
</evidence>
<dbReference type="InterPro" id="IPR039223">
    <property type="entry name" value="AATF/Bfr2"/>
</dbReference>
<feature type="region of interest" description="Disordered" evidence="3">
    <location>
        <begin position="1"/>
        <end position="45"/>
    </location>
</feature>
<proteinExistence type="inferred from homology"/>
<dbReference type="Proteomes" id="UP000507163">
    <property type="component" value="Chromosome 6"/>
</dbReference>
<name>A0A1C6Y8D6_PLACU</name>
<dbReference type="EMBL" id="LT608172">
    <property type="protein sequence ID" value="SCM19586.1"/>
    <property type="molecule type" value="Genomic_DNA"/>
</dbReference>
<accession>A0A1C6Y8D6</accession>
<feature type="compositionally biased region" description="Basic residues" evidence="3">
    <location>
        <begin position="17"/>
        <end position="37"/>
    </location>
</feature>
<organism evidence="6 7">
    <name type="scientific">Plasmodium chabaudi chabaudi</name>
    <dbReference type="NCBI Taxonomy" id="31271"/>
    <lineage>
        <taxon>Eukaryota</taxon>
        <taxon>Sar</taxon>
        <taxon>Alveolata</taxon>
        <taxon>Apicomplexa</taxon>
        <taxon>Aconoidasida</taxon>
        <taxon>Haemosporida</taxon>
        <taxon>Plasmodiidae</taxon>
        <taxon>Plasmodium</taxon>
        <taxon>Plasmodium (Vinckeia)</taxon>
    </lineage>
</organism>
<evidence type="ECO:0000313" key="7">
    <source>
        <dbReference type="Proteomes" id="UP000507163"/>
    </source>
</evidence>
<reference evidence="6 7" key="1">
    <citation type="submission" date="2016-08" db="EMBL/GenBank/DDBJ databases">
        <authorList>
            <consortium name="Pathogen Informatics"/>
        </authorList>
    </citation>
    <scope>NUCLEOTIDE SEQUENCE [LARGE SCALE GENOMIC DNA]</scope>
    <source>
        <strain evidence="6 7">AJ</strain>
    </source>
</reference>
<dbReference type="Pfam" id="PF08164">
    <property type="entry name" value="TRAUB"/>
    <property type="match status" value="1"/>
</dbReference>
<dbReference type="GO" id="GO:0005730">
    <property type="term" value="C:nucleolus"/>
    <property type="evidence" value="ECO:0007669"/>
    <property type="project" value="TreeGrafter"/>
</dbReference>
<dbReference type="AlphaFoldDB" id="A0A1C6Y8D6"/>
<dbReference type="PANTHER" id="PTHR15565">
    <property type="entry name" value="AATF PROTEIN APOPTOSIS ANTAGONIZING TRANSCRIPTION FACTOR"/>
    <property type="match status" value="1"/>
</dbReference>
<gene>
    <name evidence="6" type="ORF">PCHAJ_000092500</name>
</gene>
<feature type="coiled-coil region" evidence="2">
    <location>
        <begin position="143"/>
        <end position="170"/>
    </location>
</feature>
<dbReference type="InterPro" id="IPR025160">
    <property type="entry name" value="AATF"/>
</dbReference>
<feature type="domain" description="Apoptosis-antagonizing transcription factor C-terminal" evidence="4">
    <location>
        <begin position="328"/>
        <end position="391"/>
    </location>
</feature>
<evidence type="ECO:0008006" key="8">
    <source>
        <dbReference type="Google" id="ProtNLM"/>
    </source>
</evidence>
<protein>
    <recommendedName>
        <fullName evidence="8">AATF leucine zipper-containing domain-containing protein</fullName>
    </recommendedName>
</protein>
<dbReference type="PANTHER" id="PTHR15565:SF0">
    <property type="entry name" value="PROTEIN AATF"/>
    <property type="match status" value="1"/>
</dbReference>
<sequence>MASQENPSSLKQFQIIKKTKKKANSKIQGKKKKKKSFSTKGNDEKNKLNELYKLELKNNKKHKSNKYDSDDNSSDSLGFLNEYDDINEISKQVAEQVSLYKLLLRTRILTQKVLSLSNKLPLLPFVSCSEHILNQDSNEHDENAENNNSNENVENTLKEIQSSEQQIKDDIGELLSTLHFFLKKYFIKKNIAIDENADNQLNIICDEEDEEYYEKRKQLYDQNTTENEKKLFLTIDTWFKYSKKSCLNFFDIMHKITKISSIASLKTYEQPISSQINQVMFDLPSIIESAYPQVLSYNVIGEKIYEKLYSDNADFNLNKYIYDDEIYYKKFLLNAIENLKDNQNDNELLKSQKSIYKIKKKYNNDKADKGKIKSFDVIPKLANFMLPESRDINVESHYDYMDNPELVNVLLSSLFQD</sequence>
<evidence type="ECO:0000256" key="3">
    <source>
        <dbReference type="SAM" id="MobiDB-lite"/>
    </source>
</evidence>
<feature type="compositionally biased region" description="Polar residues" evidence="3">
    <location>
        <begin position="1"/>
        <end position="10"/>
    </location>
</feature>
<keyword evidence="2" id="KW-0175">Coiled coil</keyword>
<feature type="domain" description="AATF leucine zipper-containing" evidence="5">
    <location>
        <begin position="91"/>
        <end position="228"/>
    </location>
</feature>
<comment type="similarity">
    <text evidence="1">Belongs to the AATF family.</text>
</comment>
<dbReference type="InterPro" id="IPR012617">
    <property type="entry name" value="AATF_C"/>
</dbReference>